<dbReference type="STRING" id="692418.SAMN04488029_3610"/>
<dbReference type="PANTHER" id="PTHR43798">
    <property type="entry name" value="MONOACYLGLYCEROL LIPASE"/>
    <property type="match status" value="1"/>
</dbReference>
<dbReference type="InterPro" id="IPR029058">
    <property type="entry name" value="AB_hydrolase_fold"/>
</dbReference>
<keyword evidence="1" id="KW-0378">Hydrolase</keyword>
<proteinExistence type="predicted"/>
<dbReference type="Gene3D" id="3.40.50.1820">
    <property type="entry name" value="alpha/beta hydrolase"/>
    <property type="match status" value="1"/>
</dbReference>
<dbReference type="InterPro" id="IPR000073">
    <property type="entry name" value="AB_hydrolase_1"/>
</dbReference>
<name>A0A1W2GNN0_REIFA</name>
<evidence type="ECO:0000256" key="1">
    <source>
        <dbReference type="ARBA" id="ARBA00022801"/>
    </source>
</evidence>
<gene>
    <name evidence="3" type="ORF">SAMN04488029_3610</name>
</gene>
<keyword evidence="4" id="KW-1185">Reference proteome</keyword>
<accession>A0A1W2GNN0</accession>
<dbReference type="PRINTS" id="PR00111">
    <property type="entry name" value="ABHYDROLASE"/>
</dbReference>
<dbReference type="GO" id="GO:0016020">
    <property type="term" value="C:membrane"/>
    <property type="evidence" value="ECO:0007669"/>
    <property type="project" value="TreeGrafter"/>
</dbReference>
<evidence type="ECO:0000313" key="4">
    <source>
        <dbReference type="Proteomes" id="UP000192472"/>
    </source>
</evidence>
<dbReference type="Pfam" id="PF00561">
    <property type="entry name" value="Abhydrolase_1"/>
    <property type="match status" value="1"/>
</dbReference>
<reference evidence="3 4" key="1">
    <citation type="submission" date="2017-04" db="EMBL/GenBank/DDBJ databases">
        <authorList>
            <person name="Afonso C.L."/>
            <person name="Miller P.J."/>
            <person name="Scott M.A."/>
            <person name="Spackman E."/>
            <person name="Goraichik I."/>
            <person name="Dimitrov K.M."/>
            <person name="Suarez D.L."/>
            <person name="Swayne D.E."/>
        </authorList>
    </citation>
    <scope>NUCLEOTIDE SEQUENCE [LARGE SCALE GENOMIC DNA]</scope>
    <source>
        <strain evidence="3 4">DSM 26133</strain>
    </source>
</reference>
<dbReference type="EMBL" id="FWYF01000004">
    <property type="protein sequence ID" value="SMD38052.1"/>
    <property type="molecule type" value="Genomic_DNA"/>
</dbReference>
<dbReference type="PANTHER" id="PTHR43798:SF31">
    <property type="entry name" value="AB HYDROLASE SUPERFAMILY PROTEIN YCLE"/>
    <property type="match status" value="1"/>
</dbReference>
<dbReference type="GO" id="GO:0016787">
    <property type="term" value="F:hydrolase activity"/>
    <property type="evidence" value="ECO:0007669"/>
    <property type="project" value="UniProtKB-KW"/>
</dbReference>
<evidence type="ECO:0000313" key="3">
    <source>
        <dbReference type="EMBL" id="SMD38052.1"/>
    </source>
</evidence>
<dbReference type="InterPro" id="IPR050266">
    <property type="entry name" value="AB_hydrolase_sf"/>
</dbReference>
<dbReference type="RefSeq" id="WP_084374234.1">
    <property type="nucleotide sequence ID" value="NZ_FWYF01000004.1"/>
</dbReference>
<evidence type="ECO:0000259" key="2">
    <source>
        <dbReference type="Pfam" id="PF00561"/>
    </source>
</evidence>
<dbReference type="PROSITE" id="PS51257">
    <property type="entry name" value="PROKAR_LIPOPROTEIN"/>
    <property type="match status" value="1"/>
</dbReference>
<dbReference type="OrthoDB" id="9780932at2"/>
<dbReference type="Proteomes" id="UP000192472">
    <property type="component" value="Unassembled WGS sequence"/>
</dbReference>
<feature type="domain" description="AB hydrolase-1" evidence="2">
    <location>
        <begin position="50"/>
        <end position="272"/>
    </location>
</feature>
<sequence>MKQLSSLLVIGILMTSCQSNKEALREITNEALITNQSKINYSTCGEGEIALLFVHGWNIDKSYWDVQQSKFCKDYQVVTMDLPGFGKSINTRGVYSIDAYANDVKELINHLDLKKVVLIGHSMGGRIVLEAAQNNGEIVALVGVDNYKEVRQRLTEKLQAEAHGFVEWLQTDFAINAVSYADQYLIHPKTDSIVRNRIVNDYQTADPKASVPAILTYFNYPYTEQERLSNLDVPLYIISSDMSPVDTIGLRNTALTYKVFEMSKTGHFPMVEQPELFNQYLTEALLEIKSIKE</sequence>
<protein>
    <submittedName>
        <fullName evidence="3">Pimeloyl-ACP methyl ester carboxylesterase</fullName>
    </submittedName>
</protein>
<dbReference type="SUPFAM" id="SSF53474">
    <property type="entry name" value="alpha/beta-Hydrolases"/>
    <property type="match status" value="1"/>
</dbReference>
<organism evidence="3 4">
    <name type="scientific">Reichenbachiella faecimaris</name>
    <dbReference type="NCBI Taxonomy" id="692418"/>
    <lineage>
        <taxon>Bacteria</taxon>
        <taxon>Pseudomonadati</taxon>
        <taxon>Bacteroidota</taxon>
        <taxon>Cytophagia</taxon>
        <taxon>Cytophagales</taxon>
        <taxon>Reichenbachiellaceae</taxon>
        <taxon>Reichenbachiella</taxon>
    </lineage>
</organism>
<dbReference type="AlphaFoldDB" id="A0A1W2GNN0"/>